<name>A0A7J6M157_PERCH</name>
<sequence length="112" mass="12116">MSMHNLADEKSLVSIEKECDSSMVDVRDLPAILREAGVSTEDLPEECRTVPEFLANAKVETLKAVKIQVVETSSETVDTATLEKFLKEAAQRLGGIKTICEGNSTCSIAGQD</sequence>
<dbReference type="OrthoDB" id="441256at2759"/>
<accession>A0A7J6M157</accession>
<reference evidence="1 2" key="1">
    <citation type="submission" date="2020-04" db="EMBL/GenBank/DDBJ databases">
        <title>Perkinsus chesapeaki whole genome sequence.</title>
        <authorList>
            <person name="Bogema D.R."/>
        </authorList>
    </citation>
    <scope>NUCLEOTIDE SEQUENCE [LARGE SCALE GENOMIC DNA]</scope>
    <source>
        <strain evidence="1">ATCC PRA-425</strain>
    </source>
</reference>
<keyword evidence="2" id="KW-1185">Reference proteome</keyword>
<protein>
    <submittedName>
        <fullName evidence="1">Uncharacterized protein</fullName>
    </submittedName>
</protein>
<dbReference type="AlphaFoldDB" id="A0A7J6M157"/>
<evidence type="ECO:0000313" key="1">
    <source>
        <dbReference type="EMBL" id="KAF4664831.1"/>
    </source>
</evidence>
<comment type="caution">
    <text evidence="1">The sequence shown here is derived from an EMBL/GenBank/DDBJ whole genome shotgun (WGS) entry which is preliminary data.</text>
</comment>
<proteinExistence type="predicted"/>
<dbReference type="EMBL" id="JAAPAO010000278">
    <property type="protein sequence ID" value="KAF4664831.1"/>
    <property type="molecule type" value="Genomic_DNA"/>
</dbReference>
<gene>
    <name evidence="1" type="ORF">FOL47_004906</name>
</gene>
<dbReference type="Proteomes" id="UP000591131">
    <property type="component" value="Unassembled WGS sequence"/>
</dbReference>
<organism evidence="1 2">
    <name type="scientific">Perkinsus chesapeaki</name>
    <name type="common">Clam parasite</name>
    <name type="synonym">Perkinsus andrewsi</name>
    <dbReference type="NCBI Taxonomy" id="330153"/>
    <lineage>
        <taxon>Eukaryota</taxon>
        <taxon>Sar</taxon>
        <taxon>Alveolata</taxon>
        <taxon>Perkinsozoa</taxon>
        <taxon>Perkinsea</taxon>
        <taxon>Perkinsida</taxon>
        <taxon>Perkinsidae</taxon>
        <taxon>Perkinsus</taxon>
    </lineage>
</organism>
<evidence type="ECO:0000313" key="2">
    <source>
        <dbReference type="Proteomes" id="UP000591131"/>
    </source>
</evidence>